<name>A0ABS4YMH2_9MICO</name>
<evidence type="ECO:0000313" key="1">
    <source>
        <dbReference type="EMBL" id="MBP2409958.1"/>
    </source>
</evidence>
<dbReference type="Proteomes" id="UP000698222">
    <property type="component" value="Unassembled WGS sequence"/>
</dbReference>
<reference evidence="1 2" key="1">
    <citation type="submission" date="2021-03" db="EMBL/GenBank/DDBJ databases">
        <title>Sequencing the genomes of 1000 actinobacteria strains.</title>
        <authorList>
            <person name="Klenk H.-P."/>
        </authorList>
    </citation>
    <scope>NUCLEOTIDE SEQUENCE [LARGE SCALE GENOMIC DNA]</scope>
    <source>
        <strain evidence="1 2">DSM 14564</strain>
    </source>
</reference>
<organism evidence="1 2">
    <name type="scientific">Brachybacterium fresconis</name>
    <dbReference type="NCBI Taxonomy" id="173363"/>
    <lineage>
        <taxon>Bacteria</taxon>
        <taxon>Bacillati</taxon>
        <taxon>Actinomycetota</taxon>
        <taxon>Actinomycetes</taxon>
        <taxon>Micrococcales</taxon>
        <taxon>Dermabacteraceae</taxon>
        <taxon>Brachybacterium</taxon>
    </lineage>
</organism>
<keyword evidence="2" id="KW-1185">Reference proteome</keyword>
<proteinExistence type="predicted"/>
<dbReference type="EMBL" id="JAGIOC010000001">
    <property type="protein sequence ID" value="MBP2409958.1"/>
    <property type="molecule type" value="Genomic_DNA"/>
</dbReference>
<sequence length="197" mass="21193">MTSLEPPGGEHVRWDGSPEVLTRIRDLLISHSSRGTLRIILQQLTLHEGGQEAGVHEVIDAVLDVGGNLVATPLGPSVREDPRTAARLDAALARLRAEVVGQMGAQPEALEVVIDGDGHREARIAFALEVSAQDLTDHRPHPALRDGARHILHEAPALDELRDRLSAPPPSLLRRGWDALRGIGRRGRAGRDGAGRG</sequence>
<accession>A0ABS4YMH2</accession>
<dbReference type="RefSeq" id="WP_209892773.1">
    <property type="nucleotide sequence ID" value="NZ_BAAAJV010000051.1"/>
</dbReference>
<evidence type="ECO:0000313" key="2">
    <source>
        <dbReference type="Proteomes" id="UP000698222"/>
    </source>
</evidence>
<gene>
    <name evidence="1" type="ORF">JOF44_002861</name>
</gene>
<comment type="caution">
    <text evidence="1">The sequence shown here is derived from an EMBL/GenBank/DDBJ whole genome shotgun (WGS) entry which is preliminary data.</text>
</comment>
<protein>
    <submittedName>
        <fullName evidence="1">Uncharacterized protein</fullName>
    </submittedName>
</protein>